<feature type="region of interest" description="Disordered" evidence="1">
    <location>
        <begin position="527"/>
        <end position="678"/>
    </location>
</feature>
<protein>
    <submittedName>
        <fullName evidence="4">Surface-associated interspersed protein (SURFIN)</fullName>
    </submittedName>
</protein>
<dbReference type="Gene3D" id="6.10.250.3110">
    <property type="match status" value="1"/>
</dbReference>
<evidence type="ECO:0000313" key="4">
    <source>
        <dbReference type="EMBL" id="CRG93524.1"/>
    </source>
</evidence>
<feature type="compositionally biased region" description="Basic and acidic residues" evidence="1">
    <location>
        <begin position="759"/>
        <end position="772"/>
    </location>
</feature>
<feature type="domain" description="T-SNARE coiled-coil homology" evidence="3">
    <location>
        <begin position="484"/>
        <end position="546"/>
    </location>
</feature>
<gene>
    <name evidence="4" type="ORF">PGAL8A_00123100</name>
</gene>
<dbReference type="RefSeq" id="XP_028526346.1">
    <property type="nucleotide sequence ID" value="XM_028674746.1"/>
</dbReference>
<feature type="signal peptide" evidence="2">
    <location>
        <begin position="1"/>
        <end position="22"/>
    </location>
</feature>
<dbReference type="EMBL" id="CVMV01000016">
    <property type="protein sequence ID" value="CRG93524.1"/>
    <property type="molecule type" value="Genomic_DNA"/>
</dbReference>
<keyword evidence="5" id="KW-1185">Reference proteome</keyword>
<dbReference type="PROSITE" id="PS50192">
    <property type="entry name" value="T_SNARE"/>
    <property type="match status" value="1"/>
</dbReference>
<sequence length="1262" mass="145341">MLNFILYIFIFQIFVLIQISISQEPNSDKEFSVEKSFLENEDDIPDDLVEKILLDELYVNLENPSVSSNITPESLEDLSTHMESINSGPENTLRVSEDNSNIRNNISTSNSNTTTSQNRNFDLQNTSNDSKNIEMFLGNANMCVRSINFYIKSSIDILKHTYQCLYNESPVLRSECLNLQPNDNTLQDKMSALQNSISELQNTTSELQCIMKNLHKSTSESQSRICKLQNTSYLKCTNSESTNSSFNLINTNLDLRHTAPNLENNALGLNYASSSLQNNASNSQREFHSIHNNSILQQNTLSSVNNTHNLGNTTSNSQYISSLMRNDTSRMENIFPNSSSTSNLQNTTLNLQYPIYESLNSVINAQDTSCYLQNLTSNIQQTFQSDYSSNFQTHFGIGNTWFNMQNHTSNLQNEPFNLQYDTCNLQHNAYNSQNTTGIRCASHKLEDIVSMLQHILSNLQRITPYTQNISAQTINNTHNLQETNPIVQDNISNLEEITPNVDDCNDNLEEIAPNVDDSDDNLEEITANVDDSDDNLEDTSQTSRNNNSNSQKNVTTRVRRRTSRLNRTSLRLRRNTSNSQNTVPRLRSNSSNLQNESCNLQNESSNLQNESSNLQNESSNLQNESSNLQNESSNLQNKSSNLQNESSNLQNESSNLQSESSNLQSESSNLQSESSNLQSESSDLQYSMSYLQDVCAKLFSITHNLKCMDIEIYDVHTFLDNKIVNYLNKKFAVDNETDGNSNLDDDDNSIKPYRKRPCKSKDTEKSNMDKSKSSSFSSFKDIHMERLPIRNFTLFCSKEVFKMDYRTIIPIANSLNNIHLTLEENKTKLIKDYNLKIEELKNFIIKISKNVDRSILNKLKFRNDILSLSPDKILEEVLQKIKYNRNLVKCSVPDEFYIRMKIKMFLPKLNSVSASIRSFKTLETKVKQLIKTNVFSMLTHGILLLLPNDKSKTFIKLFNNLDNLLDTSEKSFMEGKYFLNEQLIKKHRILIFSANKSLGRLYRLLKSLLMNLEFFNLSYNDNGKIFTTIFHFLYNTNKKNEDEFNHTTNELYEKHLKNDILSILSYEKKYILECHARANNHFNMNDDEINESSKWLQSLLDDEKNARNAMEIYSKIIKAAKYEHIFFLMRILSKLQISLKLLYNSTNMKSLRSSYAAISKKRLDRIITEIHYQKKMLQYIKLNAKFFSILSGIIHNSNIFFGDTDSDITLLQDNLLFIKKVAKSITDHIDKNRNEKDNYTNEGLLILLLYSIEMLNKCVLYM</sequence>
<dbReference type="GeneID" id="39729756"/>
<feature type="compositionally biased region" description="Basic residues" evidence="1">
    <location>
        <begin position="557"/>
        <end position="574"/>
    </location>
</feature>
<evidence type="ECO:0000256" key="1">
    <source>
        <dbReference type="SAM" id="MobiDB-lite"/>
    </source>
</evidence>
<organism evidence="4 5">
    <name type="scientific">Plasmodium gallinaceum</name>
    <dbReference type="NCBI Taxonomy" id="5849"/>
    <lineage>
        <taxon>Eukaryota</taxon>
        <taxon>Sar</taxon>
        <taxon>Alveolata</taxon>
        <taxon>Apicomplexa</taxon>
        <taxon>Aconoidasida</taxon>
        <taxon>Haemosporida</taxon>
        <taxon>Plasmodiidae</taxon>
        <taxon>Plasmodium</taxon>
        <taxon>Plasmodium (Haemamoeba)</taxon>
    </lineage>
</organism>
<feature type="compositionally biased region" description="Polar residues" evidence="1">
    <location>
        <begin position="580"/>
        <end position="594"/>
    </location>
</feature>
<dbReference type="Proteomes" id="UP000220797">
    <property type="component" value="Unassembled WGS sequence"/>
</dbReference>
<dbReference type="InterPro" id="IPR000727">
    <property type="entry name" value="T_SNARE_dom"/>
</dbReference>
<comment type="caution">
    <text evidence="4">The sequence shown here is derived from an EMBL/GenBank/DDBJ whole genome shotgun (WGS) entry which is preliminary data.</text>
</comment>
<feature type="region of interest" description="Disordered" evidence="1">
    <location>
        <begin position="735"/>
        <end position="775"/>
    </location>
</feature>
<evidence type="ECO:0000313" key="5">
    <source>
        <dbReference type="Proteomes" id="UP000220797"/>
    </source>
</evidence>
<evidence type="ECO:0000259" key="3">
    <source>
        <dbReference type="PROSITE" id="PS50192"/>
    </source>
</evidence>
<dbReference type="VEuPathDB" id="PlasmoDB:PGAL8A_00123100"/>
<accession>A0A1J1GMD9</accession>
<name>A0A1J1GMD9_PLAGA</name>
<feature type="region of interest" description="Disordered" evidence="1">
    <location>
        <begin position="86"/>
        <end position="120"/>
    </location>
</feature>
<reference evidence="4" key="1">
    <citation type="submission" date="2015-04" db="EMBL/GenBank/DDBJ databases">
        <authorList>
            <consortium name="Pathogen Informatics"/>
        </authorList>
    </citation>
    <scope>NUCLEOTIDE SEQUENCE [LARGE SCALE GENOMIC DNA]</scope>
    <source>
        <strain evidence="4">8A</strain>
    </source>
</reference>
<evidence type="ECO:0000256" key="2">
    <source>
        <dbReference type="SAM" id="SignalP"/>
    </source>
</evidence>
<feature type="compositionally biased region" description="Low complexity" evidence="1">
    <location>
        <begin position="99"/>
        <end position="120"/>
    </location>
</feature>
<dbReference type="AlphaFoldDB" id="A0A1J1GMD9"/>
<feature type="chain" id="PRO_5013289335" evidence="2">
    <location>
        <begin position="23"/>
        <end position="1262"/>
    </location>
</feature>
<feature type="compositionally biased region" description="Low complexity" evidence="1">
    <location>
        <begin position="539"/>
        <end position="556"/>
    </location>
</feature>
<keyword evidence="2" id="KW-0732">Signal</keyword>
<feature type="compositionally biased region" description="Low complexity" evidence="1">
    <location>
        <begin position="595"/>
        <end position="678"/>
    </location>
</feature>
<proteinExistence type="predicted"/>